<dbReference type="EMBL" id="CP003390">
    <property type="protein sequence ID" value="AFI83211.1"/>
    <property type="molecule type" value="Genomic_DNA"/>
</dbReference>
<proteinExistence type="predicted"/>
<gene>
    <name evidence="1" type="ordered locus">Q7A_354</name>
</gene>
<reference evidence="1 2" key="1">
    <citation type="journal article" date="2012" name="J. Bacteriol.">
        <title>Complete genome sequences of Methylophaga sp. strain JAM1 and Methylophaga sp. strain JAM7.</title>
        <authorList>
            <person name="Villeneuve C."/>
            <person name="Martineau C."/>
            <person name="Mauffrey F."/>
            <person name="Villemur R."/>
        </authorList>
    </citation>
    <scope>NUCLEOTIDE SEQUENCE [LARGE SCALE GENOMIC DNA]</scope>
    <source>
        <strain evidence="1 2">JAM1</strain>
    </source>
</reference>
<evidence type="ECO:0000313" key="1">
    <source>
        <dbReference type="EMBL" id="AFI83211.1"/>
    </source>
</evidence>
<dbReference type="PATRIC" id="fig|754476.3.peg.350"/>
<dbReference type="Proteomes" id="UP000009144">
    <property type="component" value="Chromosome"/>
</dbReference>
<dbReference type="AlphaFoldDB" id="I1XFP2"/>
<organism evidence="1 2">
    <name type="scientific">Methylophaga nitratireducenticrescens</name>
    <dbReference type="NCBI Taxonomy" id="754476"/>
    <lineage>
        <taxon>Bacteria</taxon>
        <taxon>Pseudomonadati</taxon>
        <taxon>Pseudomonadota</taxon>
        <taxon>Gammaproteobacteria</taxon>
        <taxon>Thiotrichales</taxon>
        <taxon>Piscirickettsiaceae</taxon>
        <taxon>Methylophaga</taxon>
    </lineage>
</organism>
<accession>I1XFP2</accession>
<protein>
    <submittedName>
        <fullName evidence="1">Uncharacterized protein</fullName>
    </submittedName>
</protein>
<name>I1XFP2_METNJ</name>
<sequence length="38" mass="4169">MLMGMVSLLLVKLLAGIEMPNRAVKRLGHLADRFAEAC</sequence>
<evidence type="ECO:0000313" key="2">
    <source>
        <dbReference type="Proteomes" id="UP000009144"/>
    </source>
</evidence>
<dbReference type="HOGENOM" id="CLU_3330013_0_0_6"/>
<reference evidence="1 2" key="2">
    <citation type="journal article" date="2013" name="Int. J. Syst. Evol. Microbiol.">
        <title>Methylophaga nitratireducenticrescens sp. nov. and Methylophaga frappieri sp. nov., isolated from the biofilm of the methanol-fed denitrification system treating the seawater at the Montreal Biodome.</title>
        <authorList>
            <person name="Villeneuve C."/>
            <person name="Martineau C."/>
            <person name="Mauffrey F."/>
            <person name="Villemur R."/>
        </authorList>
    </citation>
    <scope>NUCLEOTIDE SEQUENCE [LARGE SCALE GENOMIC DNA]</scope>
    <source>
        <strain evidence="1 2">JAM1</strain>
    </source>
</reference>
<keyword evidence="2" id="KW-1185">Reference proteome</keyword>